<name>A0AAU6VZ59_9VIRU</name>
<gene>
    <name evidence="2" type="ORF">Arace01_00057</name>
</gene>
<sequence>MIDLEGVTHHPAIEEIVEVLCNKTQNTDRGFFRVEVAYFLAKMASSMRATISTKDRGKIPVNIYALALATSGFGKGHSVAVVEGEFLAGFKKRFMEDTFPVVAEKHLWDIANERAARNGTDQQEEFDKVEKEFKRAGAIPFTYDSATVPAVKQLRHKLVLGNCGSLNLQIDEIGSNLISSTEVLDLYLELYDQGLVKQKLTKNTAENERNEELDGKTPANMLLFGTPSKLLDGGTNENKFYDFLDTGYARRCLFGWGQVERKAHNTQTPAEMYHRLIQPGNLASVQKWANHFHRLADPGMYGWEMVVEDDVAIELLTYKIECEKAVELMSDHEEIRKAEMGHRYFKVLKLAGTFAFVDESLEIEMGHLKSAILLVEESGTAFQQILNREKSYVKLAKYIADVGTELTHADLHEALPFYKAGNAARNEMMTMAMAWAYKKHMIIKKSFVDGIEFFSGEKLLETNLDEMIVSYSDHWAYNYQGTKEFPNEFVPFDQLHNLTQEAGMHWANHHFRGGHRSRENAIAGFNMIAIDVDGGASLATAHELLSDYKFLTYTTKRHSEEENRFRIMIPMNYTLKLDADDYKEFMDNVMAWLPFETDESANQPEKKWESFDGGTYHYNMEGELLDVLDFIPRTSKNEQFKQGYQKVESFDNLERWFAGRIAAGNRNKQMIKFALALVDNGMTLNQVNTHVHAFNKKLNNPLDEEEIDNTIMVTVAKRYVRSTEPV</sequence>
<feature type="domain" description="Primase C-terminal 1" evidence="1">
    <location>
        <begin position="657"/>
        <end position="711"/>
    </location>
</feature>
<dbReference type="InterPro" id="IPR014820">
    <property type="entry name" value="PriCT_1"/>
</dbReference>
<evidence type="ECO:0000259" key="1">
    <source>
        <dbReference type="Pfam" id="PF08708"/>
    </source>
</evidence>
<dbReference type="Pfam" id="PF08708">
    <property type="entry name" value="PriCT_1"/>
    <property type="match status" value="1"/>
</dbReference>
<organism evidence="2">
    <name type="scientific">Pseudomonas phage Arace01</name>
    <dbReference type="NCBI Taxonomy" id="3138526"/>
    <lineage>
        <taxon>Viruses</taxon>
    </lineage>
</organism>
<protein>
    <submittedName>
        <fullName evidence="2">DNA primase</fullName>
    </submittedName>
</protein>
<reference evidence="2" key="1">
    <citation type="journal article" date="2024" name="J. Gen. Virol.">
        <title>Novel phages of Pseudomonas syringae unveil numerous potential auxiliary metabolic genes.</title>
        <authorList>
            <person name="Feltin C."/>
            <person name="Garneau J.R."/>
            <person name="Morris C.E."/>
            <person name="Berard A."/>
            <person name="Torres-Barcelo C."/>
        </authorList>
    </citation>
    <scope>NUCLEOTIDE SEQUENCE</scope>
</reference>
<evidence type="ECO:0000313" key="2">
    <source>
        <dbReference type="EMBL" id="XAI69725.1"/>
    </source>
</evidence>
<proteinExistence type="predicted"/>
<accession>A0AAU6VZ59</accession>
<dbReference type="EMBL" id="PP179312">
    <property type="protein sequence ID" value="XAI69725.1"/>
    <property type="molecule type" value="Genomic_DNA"/>
</dbReference>